<feature type="domain" description="G-protein coupled receptors family 2 profile 2" evidence="8">
    <location>
        <begin position="143"/>
        <end position="408"/>
    </location>
</feature>
<feature type="transmembrane region" description="Helical" evidence="6">
    <location>
        <begin position="300"/>
        <end position="329"/>
    </location>
</feature>
<evidence type="ECO:0000256" key="7">
    <source>
        <dbReference type="SAM" id="SignalP"/>
    </source>
</evidence>
<dbReference type="OrthoDB" id="16753at2759"/>
<evidence type="ECO:0000313" key="9">
    <source>
        <dbReference type="Proteomes" id="UP000694845"/>
    </source>
</evidence>
<dbReference type="SUPFAM" id="SSF81321">
    <property type="entry name" value="Family A G protein-coupled receptor-like"/>
    <property type="match status" value="1"/>
</dbReference>
<feature type="transmembrane region" description="Helical" evidence="6">
    <location>
        <begin position="259"/>
        <end position="280"/>
    </location>
</feature>
<proteinExistence type="predicted"/>
<comment type="subcellular location">
    <subcellularLocation>
        <location evidence="1">Membrane</location>
        <topology evidence="1">Multi-pass membrane protein</topology>
    </subcellularLocation>
</comment>
<feature type="transmembrane region" description="Helical" evidence="6">
    <location>
        <begin position="145"/>
        <end position="165"/>
    </location>
</feature>
<dbReference type="GO" id="GO:0008528">
    <property type="term" value="F:G protein-coupled peptide receptor activity"/>
    <property type="evidence" value="ECO:0007669"/>
    <property type="project" value="TreeGrafter"/>
</dbReference>
<evidence type="ECO:0000256" key="1">
    <source>
        <dbReference type="ARBA" id="ARBA00004141"/>
    </source>
</evidence>
<evidence type="ECO:0000256" key="3">
    <source>
        <dbReference type="ARBA" id="ARBA00022989"/>
    </source>
</evidence>
<dbReference type="PANTHER" id="PTHR45620">
    <property type="entry name" value="PDF RECEPTOR-LIKE PROTEIN-RELATED"/>
    <property type="match status" value="1"/>
</dbReference>
<dbReference type="GO" id="GO:0007166">
    <property type="term" value="P:cell surface receptor signaling pathway"/>
    <property type="evidence" value="ECO:0007669"/>
    <property type="project" value="InterPro"/>
</dbReference>
<dbReference type="Gene3D" id="1.20.1070.10">
    <property type="entry name" value="Rhodopsin 7-helix transmembrane proteins"/>
    <property type="match status" value="1"/>
</dbReference>
<dbReference type="RefSeq" id="XP_022097742.1">
    <property type="nucleotide sequence ID" value="XM_022242050.1"/>
</dbReference>
<dbReference type="Pfam" id="PF00002">
    <property type="entry name" value="7tm_2"/>
    <property type="match status" value="1"/>
</dbReference>
<dbReference type="InterPro" id="IPR050332">
    <property type="entry name" value="GPCR_2"/>
</dbReference>
<dbReference type="PANTHER" id="PTHR45620:SF15">
    <property type="entry name" value="DIURETIC HORMONE 44 RECEPTOR 1-RELATED"/>
    <property type="match status" value="1"/>
</dbReference>
<evidence type="ECO:0000313" key="10">
    <source>
        <dbReference type="RefSeq" id="XP_022097742.1"/>
    </source>
</evidence>
<feature type="chain" id="PRO_5034466031" evidence="7">
    <location>
        <begin position="40"/>
        <end position="518"/>
    </location>
</feature>
<feature type="transmembrane region" description="Helical" evidence="6">
    <location>
        <begin position="224"/>
        <end position="247"/>
    </location>
</feature>
<reference evidence="10" key="1">
    <citation type="submission" date="2025-08" db="UniProtKB">
        <authorList>
            <consortium name="RefSeq"/>
        </authorList>
    </citation>
    <scope>IDENTIFICATION</scope>
</reference>
<evidence type="ECO:0000256" key="5">
    <source>
        <dbReference type="SAM" id="MobiDB-lite"/>
    </source>
</evidence>
<gene>
    <name evidence="10" type="primary">LOC110983099</name>
</gene>
<keyword evidence="4 6" id="KW-0472">Membrane</keyword>
<dbReference type="Proteomes" id="UP000694845">
    <property type="component" value="Unplaced"/>
</dbReference>
<dbReference type="GO" id="GO:0005886">
    <property type="term" value="C:plasma membrane"/>
    <property type="evidence" value="ECO:0007669"/>
    <property type="project" value="TreeGrafter"/>
</dbReference>
<dbReference type="KEGG" id="aplc:110983099"/>
<protein>
    <submittedName>
        <fullName evidence="10">Corticotropin-releasing factor receptor 1-like isoform X1</fullName>
    </submittedName>
</protein>
<feature type="transmembrane region" description="Helical" evidence="6">
    <location>
        <begin position="350"/>
        <end position="368"/>
    </location>
</feature>
<feature type="transmembrane region" description="Helical" evidence="6">
    <location>
        <begin position="186"/>
        <end position="204"/>
    </location>
</feature>
<dbReference type="AlphaFoldDB" id="A0A8B7YYH5"/>
<organism evidence="9 10">
    <name type="scientific">Acanthaster planci</name>
    <name type="common">Crown-of-thorns starfish</name>
    <dbReference type="NCBI Taxonomy" id="133434"/>
    <lineage>
        <taxon>Eukaryota</taxon>
        <taxon>Metazoa</taxon>
        <taxon>Echinodermata</taxon>
        <taxon>Eleutherozoa</taxon>
        <taxon>Asterozoa</taxon>
        <taxon>Asteroidea</taxon>
        <taxon>Valvatacea</taxon>
        <taxon>Valvatida</taxon>
        <taxon>Acanthasteridae</taxon>
        <taxon>Acanthaster</taxon>
    </lineage>
</organism>
<evidence type="ECO:0000259" key="8">
    <source>
        <dbReference type="PROSITE" id="PS50261"/>
    </source>
</evidence>
<feature type="compositionally biased region" description="Low complexity" evidence="5">
    <location>
        <begin position="432"/>
        <end position="446"/>
    </location>
</feature>
<keyword evidence="2 6" id="KW-0812">Transmembrane</keyword>
<evidence type="ECO:0000256" key="6">
    <source>
        <dbReference type="SAM" id="Phobius"/>
    </source>
</evidence>
<dbReference type="InterPro" id="IPR017981">
    <property type="entry name" value="GPCR_2-like_7TM"/>
</dbReference>
<dbReference type="GO" id="GO:0017046">
    <property type="term" value="F:peptide hormone binding"/>
    <property type="evidence" value="ECO:0007669"/>
    <property type="project" value="TreeGrafter"/>
</dbReference>
<dbReference type="PRINTS" id="PR00249">
    <property type="entry name" value="GPCRSECRETIN"/>
</dbReference>
<feature type="compositionally biased region" description="Low complexity" evidence="5">
    <location>
        <begin position="454"/>
        <end position="463"/>
    </location>
</feature>
<feature type="transmembrane region" description="Helical" evidence="6">
    <location>
        <begin position="388"/>
        <end position="407"/>
    </location>
</feature>
<name>A0A8B7YYH5_ACAPL</name>
<evidence type="ECO:0000256" key="4">
    <source>
        <dbReference type="ARBA" id="ARBA00023136"/>
    </source>
</evidence>
<keyword evidence="9" id="KW-1185">Reference proteome</keyword>
<accession>A0A8B7YYH5</accession>
<sequence length="518" mass="57496">MKTDMFGTFCYSRHLNNQKHACLRCGVLLLVFVLTGASCQNQDANDVIVASGLGENIPSAEEVIAEIGNVTDGNDSFCRGFSSDENPFRENLTWLTTHAGGTASAVLKDSICGAIVFRDCLEDGEWGDIDKIEPQECLADTVIKILAFIGFGVSLVACGTAFAIFMMTRSSLRGLRHYQYHIHWNLIASFILYPVVLLVSLGVFSQTACIQEHLWLCNLLSALLAYFVLANFFWMLVEGLVLFVLVATAFPGSQRGKAFVKWCFIGWGIPAVLVTAWIVVERVTTEKDSYFVLKLDSDEGPNLYCLIVPIFAALVVNGIVLVVVMRILWLKLRDDARNTLRYSNEKSSWRAAKSTFVILVLLGVYFALPILVFRLNPPFLVQWVISKISHIVNSLQGLAVCTLYVFCNAEVREQVRRAVRNLRRRYRSTNVTYSTRLSSPSSSRSATPRHSKSHSSSEGSATKRPSTTWTGEAVEIEMAAVADPEENPQPRRQTCVVMEPLVEDPSESIRGDPAPADV</sequence>
<dbReference type="GO" id="GO:0007188">
    <property type="term" value="P:adenylate cyclase-modulating G protein-coupled receptor signaling pathway"/>
    <property type="evidence" value="ECO:0007669"/>
    <property type="project" value="TreeGrafter"/>
</dbReference>
<feature type="region of interest" description="Disordered" evidence="5">
    <location>
        <begin position="432"/>
        <end position="518"/>
    </location>
</feature>
<keyword evidence="7" id="KW-0732">Signal</keyword>
<feature type="signal peptide" evidence="7">
    <location>
        <begin position="1"/>
        <end position="39"/>
    </location>
</feature>
<dbReference type="InterPro" id="IPR000832">
    <property type="entry name" value="GPCR_2_secretin-like"/>
</dbReference>
<dbReference type="GeneID" id="110983099"/>
<keyword evidence="3 6" id="KW-1133">Transmembrane helix</keyword>
<evidence type="ECO:0000256" key="2">
    <source>
        <dbReference type="ARBA" id="ARBA00022692"/>
    </source>
</evidence>
<dbReference type="PROSITE" id="PS50261">
    <property type="entry name" value="G_PROTEIN_RECEP_F2_4"/>
    <property type="match status" value="1"/>
</dbReference>